<dbReference type="Proteomes" id="UP001259832">
    <property type="component" value="Unassembled WGS sequence"/>
</dbReference>
<evidence type="ECO:0000313" key="2">
    <source>
        <dbReference type="Proteomes" id="UP001259832"/>
    </source>
</evidence>
<organism evidence="1 2">
    <name type="scientific">Phytophthora citrophthora</name>
    <dbReference type="NCBI Taxonomy" id="4793"/>
    <lineage>
        <taxon>Eukaryota</taxon>
        <taxon>Sar</taxon>
        <taxon>Stramenopiles</taxon>
        <taxon>Oomycota</taxon>
        <taxon>Peronosporomycetes</taxon>
        <taxon>Peronosporales</taxon>
        <taxon>Peronosporaceae</taxon>
        <taxon>Phytophthora</taxon>
    </lineage>
</organism>
<comment type="caution">
    <text evidence="1">The sequence shown here is derived from an EMBL/GenBank/DDBJ whole genome shotgun (WGS) entry which is preliminary data.</text>
</comment>
<sequence>MVRQQQYLRLDEAISTRSTRSECDADSRLRYMYKHFVDCYPEAVMCAARLQIRHHQHRSDNANSFEYQNETHDVLSSDEIHVLYRLDTRRGEDSPFGVNKRDRSLPTTWLIVQPLSFL</sequence>
<reference evidence="1" key="1">
    <citation type="submission" date="2023-08" db="EMBL/GenBank/DDBJ databases">
        <title>Reference Genome Resource for the Citrus Pathogen Phytophthora citrophthora.</title>
        <authorList>
            <person name="Moller H."/>
            <person name="Coetzee B."/>
            <person name="Rose L.J."/>
            <person name="Van Niekerk J.M."/>
        </authorList>
    </citation>
    <scope>NUCLEOTIDE SEQUENCE</scope>
    <source>
        <strain evidence="1">STE-U-9442</strain>
    </source>
</reference>
<gene>
    <name evidence="1" type="ORF">P3T76_014580</name>
</gene>
<proteinExistence type="predicted"/>
<evidence type="ECO:0000313" key="1">
    <source>
        <dbReference type="EMBL" id="KAK1929905.1"/>
    </source>
</evidence>
<accession>A0AAD9G1F7</accession>
<dbReference type="AlphaFoldDB" id="A0AAD9G1F7"/>
<protein>
    <submittedName>
        <fullName evidence="1">Uncharacterized protein</fullName>
    </submittedName>
</protein>
<keyword evidence="2" id="KW-1185">Reference proteome</keyword>
<name>A0AAD9G1F7_9STRA</name>
<dbReference type="EMBL" id="JASMQC010000043">
    <property type="protein sequence ID" value="KAK1929905.1"/>
    <property type="molecule type" value="Genomic_DNA"/>
</dbReference>